<dbReference type="PROSITE" id="PS50189">
    <property type="entry name" value="NTR"/>
    <property type="match status" value="1"/>
</dbReference>
<dbReference type="KEGG" id="xma:102220196"/>
<dbReference type="GO" id="GO:0006956">
    <property type="term" value="P:complement activation"/>
    <property type="evidence" value="ECO:0007669"/>
    <property type="project" value="TreeGrafter"/>
</dbReference>
<dbReference type="InterPro" id="IPR008930">
    <property type="entry name" value="Terpenoid_cyclase/PrenylTrfase"/>
</dbReference>
<dbReference type="InterPro" id="IPR047565">
    <property type="entry name" value="Alpha-macroglob_thiol-ester_cl"/>
</dbReference>
<dbReference type="PANTHER" id="PTHR11412:SF144">
    <property type="entry name" value="COMPLEMENT C4-B"/>
    <property type="match status" value="1"/>
</dbReference>
<dbReference type="Proteomes" id="UP000002852">
    <property type="component" value="Unassembled WGS sequence"/>
</dbReference>
<dbReference type="Gene3D" id="1.20.91.20">
    <property type="entry name" value="Anaphylotoxins (complement system)"/>
    <property type="match status" value="1"/>
</dbReference>
<keyword evidence="12" id="KW-1185">Reference proteome</keyword>
<comment type="similarity">
    <text evidence="2">Belongs to the protease inhibitor I39 (alpha-2-macroglobulin) family.</text>
</comment>
<evidence type="ECO:0000259" key="9">
    <source>
        <dbReference type="PROSITE" id="PS01178"/>
    </source>
</evidence>
<dbReference type="CTD" id="721"/>
<dbReference type="Gene3D" id="2.40.50.120">
    <property type="match status" value="1"/>
</dbReference>
<dbReference type="InterPro" id="IPR036595">
    <property type="entry name" value="A-macroglobulin_rcpt-bd_sf"/>
</dbReference>
<dbReference type="SMART" id="SM01419">
    <property type="entry name" value="Thiol-ester_cl"/>
    <property type="match status" value="1"/>
</dbReference>
<accession>A0A3B5Q2W3</accession>
<dbReference type="PROSITE" id="PS01178">
    <property type="entry name" value="ANAPHYLATOXIN_2"/>
    <property type="match status" value="1"/>
</dbReference>
<dbReference type="InterPro" id="IPR041555">
    <property type="entry name" value="MG3"/>
</dbReference>
<dbReference type="InterPro" id="IPR009048">
    <property type="entry name" value="A-macroglobulin_rcpt-bd"/>
</dbReference>
<evidence type="ECO:0000259" key="10">
    <source>
        <dbReference type="PROSITE" id="PS50189"/>
    </source>
</evidence>
<keyword evidence="8" id="KW-0325">Glycoprotein</keyword>
<evidence type="ECO:0000256" key="1">
    <source>
        <dbReference type="ARBA" id="ARBA00004613"/>
    </source>
</evidence>
<dbReference type="CDD" id="cd00017">
    <property type="entry name" value="ANATO"/>
    <property type="match status" value="1"/>
</dbReference>
<dbReference type="Gene3D" id="2.60.40.1930">
    <property type="match status" value="3"/>
</dbReference>
<dbReference type="FunFam" id="2.60.40.690:FF:000002">
    <property type="entry name" value="Complement C4 isoform-A"/>
    <property type="match status" value="1"/>
</dbReference>
<dbReference type="FunFam" id="2.40.50.120:FF:000013">
    <property type="entry name" value="Complement C3"/>
    <property type="match status" value="1"/>
</dbReference>
<evidence type="ECO:0000256" key="8">
    <source>
        <dbReference type="ARBA" id="ARBA00023180"/>
    </source>
</evidence>
<dbReference type="GeneID" id="102220196"/>
<dbReference type="RefSeq" id="XP_023186420.1">
    <property type="nucleotide sequence ID" value="XM_023330652.1"/>
</dbReference>
<dbReference type="Gene3D" id="2.20.130.20">
    <property type="match status" value="1"/>
</dbReference>
<evidence type="ECO:0000256" key="3">
    <source>
        <dbReference type="ARBA" id="ARBA00022525"/>
    </source>
</evidence>
<dbReference type="InterPro" id="IPR011626">
    <property type="entry name" value="Alpha-macroglobulin_TED"/>
</dbReference>
<dbReference type="InterPro" id="IPR040839">
    <property type="entry name" value="MG4"/>
</dbReference>
<reference evidence="11" key="3">
    <citation type="submission" date="2025-08" db="UniProtKB">
        <authorList>
            <consortium name="Ensembl"/>
        </authorList>
    </citation>
    <scope>IDENTIFICATION</scope>
    <source>
        <strain evidence="11">JP 163 A</strain>
    </source>
</reference>
<dbReference type="OMA" id="EPSGCFE"/>
<name>A0A3B5Q2W3_XIPMA</name>
<dbReference type="SMART" id="SM00643">
    <property type="entry name" value="C345C"/>
    <property type="match status" value="1"/>
</dbReference>
<dbReference type="SMART" id="SM01361">
    <property type="entry name" value="A2M_recep"/>
    <property type="match status" value="1"/>
</dbReference>
<dbReference type="FunFam" id="2.60.40.10:FF:000155">
    <property type="entry name" value="complement C3 isoform X1"/>
    <property type="match status" value="1"/>
</dbReference>
<dbReference type="Pfam" id="PF01835">
    <property type="entry name" value="MG2"/>
    <property type="match status" value="1"/>
</dbReference>
<dbReference type="SMART" id="SM01359">
    <property type="entry name" value="A2M_N_2"/>
    <property type="match status" value="1"/>
</dbReference>
<dbReference type="Pfam" id="PF07703">
    <property type="entry name" value="A2M_BRD"/>
    <property type="match status" value="1"/>
</dbReference>
<dbReference type="SUPFAM" id="SSF47686">
    <property type="entry name" value="Anaphylotoxins (complement system)"/>
    <property type="match status" value="1"/>
</dbReference>
<dbReference type="InterPro" id="IPR001134">
    <property type="entry name" value="Netrin_domain"/>
</dbReference>
<dbReference type="PANTHER" id="PTHR11412">
    <property type="entry name" value="MACROGLOBULIN / COMPLEMENT"/>
    <property type="match status" value="1"/>
</dbReference>
<dbReference type="GO" id="GO:0005615">
    <property type="term" value="C:extracellular space"/>
    <property type="evidence" value="ECO:0007669"/>
    <property type="project" value="InterPro"/>
</dbReference>
<dbReference type="Gene3D" id="2.60.120.1540">
    <property type="match status" value="1"/>
</dbReference>
<evidence type="ECO:0000256" key="4">
    <source>
        <dbReference type="ARBA" id="ARBA00022690"/>
    </source>
</evidence>
<feature type="domain" description="NTR" evidence="10">
    <location>
        <begin position="1560"/>
        <end position="1709"/>
    </location>
</feature>
<dbReference type="InterPro" id="IPR002890">
    <property type="entry name" value="MG2"/>
</dbReference>
<reference evidence="12" key="1">
    <citation type="submission" date="2012-01" db="EMBL/GenBank/DDBJ databases">
        <authorList>
            <person name="Walter R."/>
            <person name="Schartl M."/>
            <person name="Warren W."/>
        </authorList>
    </citation>
    <scope>NUCLEOTIDE SEQUENCE [LARGE SCALE GENOMIC DNA]</scope>
    <source>
        <strain evidence="12">JP 163 A</strain>
    </source>
</reference>
<dbReference type="Gene3D" id="2.60.40.690">
    <property type="entry name" value="Alpha-macroglobulin, receptor-binding domain"/>
    <property type="match status" value="1"/>
</dbReference>
<keyword evidence="5" id="KW-0732">Signal</keyword>
<keyword evidence="6" id="KW-0722">Serine protease inhibitor</keyword>
<dbReference type="InterPro" id="IPR050473">
    <property type="entry name" value="A2M/Complement_sys"/>
</dbReference>
<dbReference type="CDD" id="cd02896">
    <property type="entry name" value="complement_C3_C4_C5"/>
    <property type="match status" value="1"/>
</dbReference>
<keyword evidence="7" id="KW-1015">Disulfide bond</keyword>
<dbReference type="InterPro" id="IPR000020">
    <property type="entry name" value="Anaphylatoxin/fibulin"/>
</dbReference>
<dbReference type="Ensembl" id="ENSXMAT00000021957.1">
    <property type="protein sequence ID" value="ENSXMAP00000024366.1"/>
    <property type="gene ID" value="ENSXMAG00000015081.2"/>
</dbReference>
<dbReference type="InterPro" id="IPR011625">
    <property type="entry name" value="A2M_N_BRD"/>
</dbReference>
<evidence type="ECO:0000313" key="12">
    <source>
        <dbReference type="Proteomes" id="UP000002852"/>
    </source>
</evidence>
<sequence>MPKPVSEQENQQSCKMKWSLVSVLLLISILKDTMGERFFISAPSVFHVGAKEKVLVQMGGRYLNKLVSVYLEDQGILMSEKNETRCSSENDIKIVELMIDRNKWSQSKKRSSEKPYLELVAEVFDDRIRKITKVLVSDHSGYIFIQTDQPMYKPTQKVNYRIFTLNHMFRPHPGTVCISVFNAAGNKIMKTWRKTDGGIFKGNFPIPSVSKSGTFKITAHYEDDEAKAAVREFKVQKFVLPSFEVSIETEQRYILLNDQQFVFTISAMYSYGERVKGAYHCQFGFITKGEKAPHIISGLELTGSVIDGRATATLQLKNIDWKQLNQTLSDLQSSGSQLYVGVFVTNIQNGEVQEEKLYLPIFPHKYSIDLSRTRSYFIPRYPVEVVAVVRNPDGTPAVGVPVNISIGSEQTAGITNEHGGVYSAFNFNPTSLVRADVLAGGLQKSKIIKPASSPTGSYLYISFTNKVYHVGESLSLTFRTPTVPNNSGHIYYMVLSRGTIITKGSLRHGTLAAGSVSITADMVPFFRLIGYYHGDNGDIIADSVWVDVSDECEIKVTVQHNRQPIPGKQVSLEINLHGQTAKVALLAVDKAFYGLKADNKLTAKQIFSTMASYDLGCTYSGGSDSAEVLINAGLSFTSEAKSAWRQDVRCGSQNVRSRRAVDLHEEKRKLALEFEDAELQICCTHAFSHIPMNEHTCETRSRRVLLVKNNQTCADAFLKCCLAAEKLRKKKMREDVQIGLGRTATTEDIEEFFLDTASQYIRHYFPPSFEFKEFLVTGKKSHFLALPDSITTWEIQVVTLSSETGLCVAKPHEIRAFKESFVSLRLPYSVKRFEQLSISPVIYNYGENDLRVAVHMEQTEGFCSPASATTTSFTEITVKNHSSQFVSFSVVPMVTGSLPIKIRLYDIERERGIDALEKNLNVKTEGLVHREEKTEVFYLDGRSSRTIYVDGTLPDNTVPDTNSNIFISMEGNGFGESHVKNLLSPEIVSRLIVLPTGCLEQTMVRLAPTTLAIRYLDLSDQWFDLKAGTRDDAFDKIEHGYIKILTYKKPDGSYGAWGSVPSSNWVTALVVKVLSLVAERQTDGQGARGRLLKVVPEEEIHHPVRYLMSVQQSDGSFRDPEPVLHRHVLKGKDHDAAMTAFITLALIRSLPFHTSENRNKVEAAIRKATTYLTSQLEELSHTYAVAITAYCLSVDQPKKNNQLRAWEKLQSMVKTDKNGCYMWTNSIGPEMQKAVTIETTAYALLAAVKNNNTHWANLTACWLVRHENYLGGYRSTQDTIVALEALSEYELAKTTGSIIDVTAEFTTSEKNDIIELQLTNVKEKVETELQKLGGKNITVVLRGQGNIKLKTVKAYHLLDPEDDCSKLNISVKVEGKVKYTANIIENYDYYDDYDASEGKQIREAPSAIERFDALTQSRRDLENDVNSDSVVTYTVCVSYNPNSPLTGMGIADITLLSGFEVKVEDLERLKELPEQYISHYELSSGRLLMYFNKLFENRECVSFTANQMVPMGLLQPASAVFYDYYEPDVKCTVFYSPSRRSKLVSTLCSEDVCQCAERPCHKVQETFKSNRVKNIKKNTRSEYACFSPRVDYAYILEVQDISVKSNFELYNTKVVDILKFHGDLLVTINSVRVFAKRLQCKGQLELGRQYLIMGKDGSTKDLTGNMQYLLESNTWVEKKPLDTDCRKSANNRTCNEFNQFIDEYKTDGCRQ</sequence>
<dbReference type="InParanoid" id="A0A3B5Q2W3"/>
<dbReference type="SUPFAM" id="SSF50242">
    <property type="entry name" value="TIMP-like"/>
    <property type="match status" value="1"/>
</dbReference>
<dbReference type="Pfam" id="PF17789">
    <property type="entry name" value="MG4"/>
    <property type="match status" value="1"/>
</dbReference>
<dbReference type="GeneTree" id="ENSGT00940000155739"/>
<dbReference type="Pfam" id="PF01759">
    <property type="entry name" value="NTR"/>
    <property type="match status" value="1"/>
</dbReference>
<dbReference type="InterPro" id="IPR018081">
    <property type="entry name" value="Anaphylatoxin_comp_syst"/>
</dbReference>
<organism evidence="11 12">
    <name type="scientific">Xiphophorus maculatus</name>
    <name type="common">Southern platyfish</name>
    <name type="synonym">Platypoecilus maculatus</name>
    <dbReference type="NCBI Taxonomy" id="8083"/>
    <lineage>
        <taxon>Eukaryota</taxon>
        <taxon>Metazoa</taxon>
        <taxon>Chordata</taxon>
        <taxon>Craniata</taxon>
        <taxon>Vertebrata</taxon>
        <taxon>Euteleostomi</taxon>
        <taxon>Actinopterygii</taxon>
        <taxon>Neopterygii</taxon>
        <taxon>Teleostei</taxon>
        <taxon>Neoteleostei</taxon>
        <taxon>Acanthomorphata</taxon>
        <taxon>Ovalentaria</taxon>
        <taxon>Atherinomorphae</taxon>
        <taxon>Cyprinodontiformes</taxon>
        <taxon>Poeciliidae</taxon>
        <taxon>Poeciliinae</taxon>
        <taxon>Xiphophorus</taxon>
    </lineage>
</organism>
<dbReference type="InterPro" id="IPR001599">
    <property type="entry name" value="Macroglobln_a2"/>
</dbReference>
<dbReference type="SUPFAM" id="SSF48239">
    <property type="entry name" value="Terpenoid cyclases/Protein prenyltransferases"/>
    <property type="match status" value="1"/>
</dbReference>
<feature type="domain" description="Anaphylatoxin-like" evidence="9">
    <location>
        <begin position="682"/>
        <end position="721"/>
    </location>
</feature>
<dbReference type="SUPFAM" id="SSF49410">
    <property type="entry name" value="Alpha-macroglobulin receptor domain"/>
    <property type="match status" value="1"/>
</dbReference>
<dbReference type="InterPro" id="IPR013783">
    <property type="entry name" value="Ig-like_fold"/>
</dbReference>
<evidence type="ECO:0000256" key="5">
    <source>
        <dbReference type="ARBA" id="ARBA00022729"/>
    </source>
</evidence>
<dbReference type="Gene3D" id="2.60.40.10">
    <property type="entry name" value="Immunoglobulins"/>
    <property type="match status" value="2"/>
</dbReference>
<keyword evidence="4" id="KW-0646">Protease inhibitor</keyword>
<dbReference type="InterPro" id="IPR008993">
    <property type="entry name" value="TIMP-like_OB-fold"/>
</dbReference>
<dbReference type="Pfam" id="PF00207">
    <property type="entry name" value="A2M"/>
    <property type="match status" value="1"/>
</dbReference>
<dbReference type="Pfam" id="PF07678">
    <property type="entry name" value="TED_complement"/>
    <property type="match status" value="1"/>
</dbReference>
<dbReference type="OrthoDB" id="6359008at2759"/>
<reference evidence="11" key="4">
    <citation type="submission" date="2025-09" db="UniProtKB">
        <authorList>
            <consortium name="Ensembl"/>
        </authorList>
    </citation>
    <scope>IDENTIFICATION</scope>
    <source>
        <strain evidence="11">JP 163 A</strain>
    </source>
</reference>
<dbReference type="Pfam" id="PF07677">
    <property type="entry name" value="A2M_recep"/>
    <property type="match status" value="1"/>
</dbReference>
<dbReference type="GO" id="GO:0004867">
    <property type="term" value="F:serine-type endopeptidase inhibitor activity"/>
    <property type="evidence" value="ECO:0007669"/>
    <property type="project" value="UniProtKB-KW"/>
</dbReference>
<dbReference type="Gene3D" id="1.50.10.20">
    <property type="match status" value="1"/>
</dbReference>
<protein>
    <submittedName>
        <fullName evidence="11">Complement C4B (Chido/Rodgers blood group)</fullName>
    </submittedName>
</protein>
<dbReference type="Pfam" id="PF01821">
    <property type="entry name" value="ANATO"/>
    <property type="match status" value="1"/>
</dbReference>
<evidence type="ECO:0000256" key="7">
    <source>
        <dbReference type="ARBA" id="ARBA00023157"/>
    </source>
</evidence>
<keyword evidence="3" id="KW-0964">Secreted</keyword>
<evidence type="ECO:0000313" key="11">
    <source>
        <dbReference type="Ensembl" id="ENSXMAP00000024366.1"/>
    </source>
</evidence>
<dbReference type="SMART" id="SM01360">
    <property type="entry name" value="A2M"/>
    <property type="match status" value="1"/>
</dbReference>
<proteinExistence type="inferred from homology"/>
<evidence type="ECO:0000256" key="6">
    <source>
        <dbReference type="ARBA" id="ARBA00022900"/>
    </source>
</evidence>
<dbReference type="Gene3D" id="6.20.50.160">
    <property type="match status" value="1"/>
</dbReference>
<evidence type="ECO:0000256" key="2">
    <source>
        <dbReference type="ARBA" id="ARBA00010952"/>
    </source>
</evidence>
<dbReference type="Gene3D" id="2.60.40.1940">
    <property type="match status" value="1"/>
</dbReference>
<dbReference type="FunFam" id="2.60.40.1930:FF:000001">
    <property type="entry name" value="CD109 isoform 3"/>
    <property type="match status" value="1"/>
</dbReference>
<dbReference type="Pfam" id="PF17791">
    <property type="entry name" value="MG3"/>
    <property type="match status" value="1"/>
</dbReference>
<dbReference type="STRING" id="8083.ENSXMAP00000024366"/>
<dbReference type="InterPro" id="IPR018933">
    <property type="entry name" value="Netrin_module_non-TIMP"/>
</dbReference>
<comment type="subcellular location">
    <subcellularLocation>
        <location evidence="1">Secreted</location>
    </subcellularLocation>
</comment>
<reference evidence="12" key="2">
    <citation type="journal article" date="2013" name="Nat. Genet.">
        <title>The genome of the platyfish, Xiphophorus maculatus, provides insights into evolutionary adaptation and several complex traits.</title>
        <authorList>
            <person name="Schartl M."/>
            <person name="Walter R.B."/>
            <person name="Shen Y."/>
            <person name="Garcia T."/>
            <person name="Catchen J."/>
            <person name="Amores A."/>
            <person name="Braasch I."/>
            <person name="Chalopin D."/>
            <person name="Volff J.N."/>
            <person name="Lesch K.P."/>
            <person name="Bisazza A."/>
            <person name="Minx P."/>
            <person name="Hillier L."/>
            <person name="Wilson R.K."/>
            <person name="Fuerstenberg S."/>
            <person name="Boore J."/>
            <person name="Searle S."/>
            <person name="Postlethwait J.H."/>
            <person name="Warren W.C."/>
        </authorList>
    </citation>
    <scope>NUCLEOTIDE SEQUENCE [LARGE SCALE GENOMIC DNA]</scope>
    <source>
        <strain evidence="12">JP 163 A</strain>
    </source>
</reference>